<dbReference type="Proteomes" id="UP000244989">
    <property type="component" value="Unassembled WGS sequence"/>
</dbReference>
<dbReference type="AlphaFoldDB" id="A0A2U1T8W0"/>
<accession>A0A2U1T8W0</accession>
<comment type="caution">
    <text evidence="2">The sequence shown here is derived from an EMBL/GenBank/DDBJ whole genome shotgun (WGS) entry which is preliminary data.</text>
</comment>
<gene>
    <name evidence="2" type="ORF">DF222_01975</name>
</gene>
<proteinExistence type="predicted"/>
<dbReference type="InterPro" id="IPR038732">
    <property type="entry name" value="HpyO/CreE_NAD-binding"/>
</dbReference>
<evidence type="ECO:0000313" key="3">
    <source>
        <dbReference type="Proteomes" id="UP000244989"/>
    </source>
</evidence>
<reference evidence="3" key="1">
    <citation type="submission" date="2018-04" db="EMBL/GenBank/DDBJ databases">
        <authorList>
            <person name="Liu S."/>
            <person name="Wang Z."/>
            <person name="Li J."/>
        </authorList>
    </citation>
    <scope>NUCLEOTIDE SEQUENCE [LARGE SCALE GENOMIC DNA]</scope>
    <source>
        <strain evidence="3">2189</strain>
    </source>
</reference>
<dbReference type="Pfam" id="PF13454">
    <property type="entry name" value="NAD_binding_9"/>
    <property type="match status" value="1"/>
</dbReference>
<name>A0A2U1T8W0_9CORY</name>
<dbReference type="KEGG" id="cyz:C3B44_09295"/>
<keyword evidence="3" id="KW-1185">Reference proteome</keyword>
<dbReference type="RefSeq" id="WP_108432132.1">
    <property type="nucleotide sequence ID" value="NZ_QEEZ01000003.1"/>
</dbReference>
<sequence>MGLISEFHVAFVGVGPRGISTLERLAAHAERTDHHLTVHLIDDTEIGPGAIWRTDQTRTLCMNTLAHGVTLFTEPGSSVSGAVQPGPTLYEWAKLMRGDLDEVPADHRLAVSKKTYEEFKEEIDGLVEHSHPTRALYGAYISWVYSVVRERLPENLTVVEHLARVTDLVDRGDYDELTLTDSAGATSTLQVDRSVLALGWLQPAATAEEEALAASTGTWVRPGNPVEQPLDEVPAGEDVLVRGLGMGFFDIMAMLTLDRGGRFVPSDNEAGLIYEPSGREPRLIVTSGRGWPYLAKPQYGSMPPAAHMPRTRAAIAELSGRSDIDYDTEVWTHVLRDAYEAYYLTLGLDAETVAGVVDKHSTIDELNAAFAELVPDTERLDLNHEAAPLAGVATDIDSLTALVRQGLIDDLADSAAASESPRKQALAVIGAARKPSSLLGTPGRFRTRNGYLRLVQRLGQMAGSGPPAFRNEQLVALIDAGLVRFLGASPSLEIVDGGYRVSSPTTQNEPVFATTLIDAWLHDSDSRRPADSLITAIRAAGRSRPYVYPDDTASGSPEIEQATGRLITAAGTPDERIFAEGIPLHDVRPDTTSSPLPGTDPAFLQETDLVAGALVDTL</sequence>
<protein>
    <submittedName>
        <fullName evidence="2">Exopolyphosphatase</fullName>
    </submittedName>
</protein>
<dbReference type="PANTHER" id="PTHR40254:SF1">
    <property type="entry name" value="BLR0577 PROTEIN"/>
    <property type="match status" value="1"/>
</dbReference>
<dbReference type="PANTHER" id="PTHR40254">
    <property type="entry name" value="BLR0577 PROTEIN"/>
    <property type="match status" value="1"/>
</dbReference>
<feature type="domain" description="FAD-dependent urate hydroxylase HpyO/Asp monooxygenase CreE-like FAD/NAD(P)-binding" evidence="1">
    <location>
        <begin position="10"/>
        <end position="199"/>
    </location>
</feature>
<evidence type="ECO:0000259" key="1">
    <source>
        <dbReference type="Pfam" id="PF13454"/>
    </source>
</evidence>
<evidence type="ECO:0000313" key="2">
    <source>
        <dbReference type="EMBL" id="PWC02422.1"/>
    </source>
</evidence>
<organism evidence="2 3">
    <name type="scientific">Corynebacterium yudongzhengii</name>
    <dbReference type="NCBI Taxonomy" id="2080740"/>
    <lineage>
        <taxon>Bacteria</taxon>
        <taxon>Bacillati</taxon>
        <taxon>Actinomycetota</taxon>
        <taxon>Actinomycetes</taxon>
        <taxon>Mycobacteriales</taxon>
        <taxon>Corynebacteriaceae</taxon>
        <taxon>Corynebacterium</taxon>
    </lineage>
</organism>
<dbReference type="InterPro" id="IPR052189">
    <property type="entry name" value="L-asp_N-monooxygenase_NS-form"/>
</dbReference>
<dbReference type="EMBL" id="QEEZ01000003">
    <property type="protein sequence ID" value="PWC02422.1"/>
    <property type="molecule type" value="Genomic_DNA"/>
</dbReference>
<dbReference type="OrthoDB" id="3653265at2"/>